<sequence length="162" mass="17908">MSRKGRRVSFSPDVNEKPVIFLKHGGGGGGGNRGNRKRVVVAGIWSFRVSKDSGFSAMRFLRRLRTKVVRAISVVSMSSSRSSRKVSSSNLTRSRSVSDPLDSHRAEALEDCIEFLNSSSSLQRSNSGFIFNRNAYDTSPPDQLIDTDHSKEWAALESRADV</sequence>
<feature type="compositionally biased region" description="Low complexity" evidence="1">
    <location>
        <begin position="78"/>
        <end position="98"/>
    </location>
</feature>
<dbReference type="PANTHER" id="PTHR34355:SF1">
    <property type="entry name" value="JOSEPHIN-LIKE PROTEIN"/>
    <property type="match status" value="1"/>
</dbReference>
<accession>A0A978UIG4</accession>
<dbReference type="AlphaFoldDB" id="A0A978UIG4"/>
<evidence type="ECO:0000256" key="1">
    <source>
        <dbReference type="SAM" id="MobiDB-lite"/>
    </source>
</evidence>
<evidence type="ECO:0008006" key="4">
    <source>
        <dbReference type="Google" id="ProtNLM"/>
    </source>
</evidence>
<dbReference type="EMBL" id="JAEACU010000011">
    <property type="protein sequence ID" value="KAH7514595.1"/>
    <property type="molecule type" value="Genomic_DNA"/>
</dbReference>
<evidence type="ECO:0000313" key="2">
    <source>
        <dbReference type="EMBL" id="KAH7514595.1"/>
    </source>
</evidence>
<dbReference type="PANTHER" id="PTHR34355">
    <property type="entry name" value="JOSEPHIN-LIKE PROTEIN"/>
    <property type="match status" value="1"/>
</dbReference>
<evidence type="ECO:0000313" key="3">
    <source>
        <dbReference type="Proteomes" id="UP000813462"/>
    </source>
</evidence>
<comment type="caution">
    <text evidence="2">The sequence shown here is derived from an EMBL/GenBank/DDBJ whole genome shotgun (WGS) entry which is preliminary data.</text>
</comment>
<protein>
    <recommendedName>
        <fullName evidence="4">Josephin-like protein</fullName>
    </recommendedName>
</protein>
<reference evidence="2" key="1">
    <citation type="journal article" date="2021" name="Front. Plant Sci.">
        <title>Chromosome-Scale Genome Assembly for Chinese Sour Jujube and Insights Into Its Genome Evolution and Domestication Signature.</title>
        <authorList>
            <person name="Shen L.-Y."/>
            <person name="Luo H."/>
            <person name="Wang X.-L."/>
            <person name="Wang X.-M."/>
            <person name="Qiu X.-J."/>
            <person name="Liu H."/>
            <person name="Zhou S.-S."/>
            <person name="Jia K.-H."/>
            <person name="Nie S."/>
            <person name="Bao Y.-T."/>
            <person name="Zhang R.-G."/>
            <person name="Yun Q.-Z."/>
            <person name="Chai Y.-H."/>
            <person name="Lu J.-Y."/>
            <person name="Li Y."/>
            <person name="Zhao S.-W."/>
            <person name="Mao J.-F."/>
            <person name="Jia S.-G."/>
            <person name="Mao Y.-M."/>
        </authorList>
    </citation>
    <scope>NUCLEOTIDE SEQUENCE</scope>
    <source>
        <strain evidence="2">AT0</strain>
        <tissue evidence="2">Leaf</tissue>
    </source>
</reference>
<proteinExistence type="predicted"/>
<organism evidence="2 3">
    <name type="scientific">Ziziphus jujuba var. spinosa</name>
    <dbReference type="NCBI Taxonomy" id="714518"/>
    <lineage>
        <taxon>Eukaryota</taxon>
        <taxon>Viridiplantae</taxon>
        <taxon>Streptophyta</taxon>
        <taxon>Embryophyta</taxon>
        <taxon>Tracheophyta</taxon>
        <taxon>Spermatophyta</taxon>
        <taxon>Magnoliopsida</taxon>
        <taxon>eudicotyledons</taxon>
        <taxon>Gunneridae</taxon>
        <taxon>Pentapetalae</taxon>
        <taxon>rosids</taxon>
        <taxon>fabids</taxon>
        <taxon>Rosales</taxon>
        <taxon>Rhamnaceae</taxon>
        <taxon>Paliureae</taxon>
        <taxon>Ziziphus</taxon>
    </lineage>
</organism>
<gene>
    <name evidence="2" type="ORF">FEM48_Zijuj11G0106100</name>
</gene>
<name>A0A978UIG4_ZIZJJ</name>
<feature type="region of interest" description="Disordered" evidence="1">
    <location>
        <begin position="78"/>
        <end position="102"/>
    </location>
</feature>
<dbReference type="Proteomes" id="UP000813462">
    <property type="component" value="Unassembled WGS sequence"/>
</dbReference>